<dbReference type="eggNOG" id="ENOG5032W75">
    <property type="taxonomic scope" value="Bacteria"/>
</dbReference>
<reference evidence="1 2" key="1">
    <citation type="journal article" date="2015" name="Genome Announc.">
        <title>Expanding the biotechnology potential of lactobacilli through comparative genomics of 213 strains and associated genera.</title>
        <authorList>
            <person name="Sun Z."/>
            <person name="Harris H.M."/>
            <person name="McCann A."/>
            <person name="Guo C."/>
            <person name="Argimon S."/>
            <person name="Zhang W."/>
            <person name="Yang X."/>
            <person name="Jeffery I.B."/>
            <person name="Cooney J.C."/>
            <person name="Kagawa T.F."/>
            <person name="Liu W."/>
            <person name="Song Y."/>
            <person name="Salvetti E."/>
            <person name="Wrobel A."/>
            <person name="Rasinkangas P."/>
            <person name="Parkhill J."/>
            <person name="Rea M.C."/>
            <person name="O'Sullivan O."/>
            <person name="Ritari J."/>
            <person name="Douillard F.P."/>
            <person name="Paul Ross R."/>
            <person name="Yang R."/>
            <person name="Briner A.E."/>
            <person name="Felis G.E."/>
            <person name="de Vos W.M."/>
            <person name="Barrangou R."/>
            <person name="Klaenhammer T.R."/>
            <person name="Caufield P.W."/>
            <person name="Cui Y."/>
            <person name="Zhang H."/>
            <person name="O'Toole P.W."/>
        </authorList>
    </citation>
    <scope>NUCLEOTIDE SEQUENCE [LARGE SCALE GENOMIC DNA]</scope>
    <source>
        <strain evidence="1 2">DSM 20623</strain>
    </source>
</reference>
<dbReference type="Proteomes" id="UP000051658">
    <property type="component" value="Unassembled WGS sequence"/>
</dbReference>
<dbReference type="AlphaFoldDB" id="A0A0R2HMR2"/>
<organism evidence="1 2">
    <name type="scientific">Carnobacterium divergens DSM 20623</name>
    <dbReference type="NCBI Taxonomy" id="1449336"/>
    <lineage>
        <taxon>Bacteria</taxon>
        <taxon>Bacillati</taxon>
        <taxon>Bacillota</taxon>
        <taxon>Bacilli</taxon>
        <taxon>Lactobacillales</taxon>
        <taxon>Carnobacteriaceae</taxon>
        <taxon>Carnobacterium</taxon>
    </lineage>
</organism>
<dbReference type="PATRIC" id="fig|1449336.4.peg.1821"/>
<comment type="caution">
    <text evidence="1">The sequence shown here is derived from an EMBL/GenBank/DDBJ whole genome shotgun (WGS) entry which is preliminary data.</text>
</comment>
<dbReference type="Gene3D" id="3.40.50.11250">
    <property type="entry name" value="Protein of unknown function DUF3013"/>
    <property type="match status" value="1"/>
</dbReference>
<keyword evidence="2" id="KW-1185">Reference proteome</keyword>
<gene>
    <name evidence="1" type="ORF">IV74_GL001786</name>
</gene>
<evidence type="ECO:0000313" key="2">
    <source>
        <dbReference type="Proteomes" id="UP000051658"/>
    </source>
</evidence>
<proteinExistence type="predicted"/>
<accession>A0A0R2HMR2</accession>
<sequence length="170" mass="19602">MKRGIEMAKLDCVTYIEEVMDEAHLEFDWMVQWNKRQTAVEIFCSIFAEVDLAETVIEDVEGTVTENDIIEFEDAIIFYDPKKTTLDLADYLVAIPFDSKKGIEKGLIDAVIKQLRIVMTEGQSDLLDFATDPTIETFELNWNEADFKGTLETYRETGRYNTELAAYPKF</sequence>
<name>A0A0R2HMR2_CARDV</name>
<protein>
    <recommendedName>
        <fullName evidence="3">DUF3013 family protein</fullName>
    </recommendedName>
</protein>
<evidence type="ECO:0000313" key="1">
    <source>
        <dbReference type="EMBL" id="KRN54208.1"/>
    </source>
</evidence>
<dbReference type="InterPro" id="IPR021380">
    <property type="entry name" value="DUF3013"/>
</dbReference>
<dbReference type="Pfam" id="PF11217">
    <property type="entry name" value="DUF3013"/>
    <property type="match status" value="1"/>
</dbReference>
<evidence type="ECO:0008006" key="3">
    <source>
        <dbReference type="Google" id="ProtNLM"/>
    </source>
</evidence>
<dbReference type="EMBL" id="JQBS01000035">
    <property type="protein sequence ID" value="KRN54208.1"/>
    <property type="molecule type" value="Genomic_DNA"/>
</dbReference>